<dbReference type="RefSeq" id="WP_264850210.1">
    <property type="nucleotide sequence ID" value="NZ_BRXR01000001.1"/>
</dbReference>
<dbReference type="Gene3D" id="3.40.50.20">
    <property type="match status" value="1"/>
</dbReference>
<evidence type="ECO:0000256" key="8">
    <source>
        <dbReference type="ARBA" id="ARBA00022842"/>
    </source>
</evidence>
<dbReference type="GO" id="GO:0016874">
    <property type="term" value="F:ligase activity"/>
    <property type="evidence" value="ECO:0007669"/>
    <property type="project" value="UniProtKB-KW"/>
</dbReference>
<sequence length="302" mass="33739">MKIGVIMGGTSSEREISLLTGNEMIKNLDSDKYEIIKIEINSRKDLIEKVQENNIDFALLALHGKFGEDGGAQAILESLGIPYSGCGVASSVLCMDKDISKKLMESAGVITPKWIHLKKHQQVDYNLLNKMGYPIIVKPVNGGSSLGTVLVNNEDEVMDGVLRAFDYDDEIIIEEYISGIEITCGILNKKLLPILCIKPKSNFFDYKSKYQWNEADESVIELDNELKSKVEAMCVQCWDLFKCEVYARIDIIVSKNVPYVLEINTLPGMTENSLLPKSAKAVGMEFEELLDTIITSSLKIKR</sequence>
<dbReference type="Gene3D" id="3.30.470.20">
    <property type="entry name" value="ATP-grasp fold, B domain"/>
    <property type="match status" value="1"/>
</dbReference>
<name>A0ABQ5N6Z9_9CLOT</name>
<comment type="similarity">
    <text evidence="2 12">Belongs to the D-alanine--D-alanine ligase family.</text>
</comment>
<keyword evidence="9 12" id="KW-0133">Cell shape</keyword>
<dbReference type="EC" id="6.3.2.4" evidence="12"/>
<comment type="pathway">
    <text evidence="12">Cell wall biogenesis; peptidoglycan biosynthesis.</text>
</comment>
<keyword evidence="7 13" id="KW-0067">ATP-binding</keyword>
<dbReference type="PANTHER" id="PTHR23132:SF23">
    <property type="entry name" value="D-ALANINE--D-ALANINE LIGASE B"/>
    <property type="match status" value="1"/>
</dbReference>
<dbReference type="HAMAP" id="MF_00047">
    <property type="entry name" value="Dala_Dala_lig"/>
    <property type="match status" value="1"/>
</dbReference>
<evidence type="ECO:0000256" key="3">
    <source>
        <dbReference type="ARBA" id="ARBA00022490"/>
    </source>
</evidence>
<evidence type="ECO:0000256" key="6">
    <source>
        <dbReference type="ARBA" id="ARBA00022741"/>
    </source>
</evidence>
<keyword evidence="6 13" id="KW-0547">Nucleotide-binding</keyword>
<dbReference type="PROSITE" id="PS50975">
    <property type="entry name" value="ATP_GRASP"/>
    <property type="match status" value="1"/>
</dbReference>
<dbReference type="InterPro" id="IPR011095">
    <property type="entry name" value="Dala_Dala_lig_C"/>
</dbReference>
<dbReference type="Pfam" id="PF07478">
    <property type="entry name" value="Dala_Dala_lig_C"/>
    <property type="match status" value="1"/>
</dbReference>
<keyword evidence="5" id="KW-0479">Metal-binding</keyword>
<dbReference type="SUPFAM" id="SSF56059">
    <property type="entry name" value="Glutathione synthetase ATP-binding domain-like"/>
    <property type="match status" value="1"/>
</dbReference>
<evidence type="ECO:0000256" key="1">
    <source>
        <dbReference type="ARBA" id="ARBA00004496"/>
    </source>
</evidence>
<dbReference type="Proteomes" id="UP001208567">
    <property type="component" value="Unassembled WGS sequence"/>
</dbReference>
<dbReference type="PROSITE" id="PS00844">
    <property type="entry name" value="DALA_DALA_LIGASE_2"/>
    <property type="match status" value="1"/>
</dbReference>
<reference evidence="15 16" key="1">
    <citation type="journal article" date="2024" name="Int. J. Syst. Evol. Microbiol.">
        <title>Clostridium omnivorum sp. nov., isolated from anoxic soil under the treatment of reductive soil disinfestation.</title>
        <authorList>
            <person name="Ueki A."/>
            <person name="Tonouchi A."/>
            <person name="Kaku N."/>
            <person name="Honma S."/>
            <person name="Ueki K."/>
        </authorList>
    </citation>
    <scope>NUCLEOTIDE SEQUENCE [LARGE SCALE GENOMIC DNA]</scope>
    <source>
        <strain evidence="15 16">E14</strain>
    </source>
</reference>
<protein>
    <recommendedName>
        <fullName evidence="12">D-alanine--D-alanine ligase</fullName>
        <ecNumber evidence="12">6.3.2.4</ecNumber>
    </recommendedName>
    <alternativeName>
        <fullName evidence="12">D-Ala-D-Ala ligase</fullName>
    </alternativeName>
    <alternativeName>
        <fullName evidence="12">D-alanylalanine synthetase</fullName>
    </alternativeName>
</protein>
<keyword evidence="8" id="KW-0460">Magnesium</keyword>
<evidence type="ECO:0000256" key="7">
    <source>
        <dbReference type="ARBA" id="ARBA00022840"/>
    </source>
</evidence>
<dbReference type="SUPFAM" id="SSF52440">
    <property type="entry name" value="PreATP-grasp domain"/>
    <property type="match status" value="1"/>
</dbReference>
<dbReference type="PROSITE" id="PS00843">
    <property type="entry name" value="DALA_DALA_LIGASE_1"/>
    <property type="match status" value="1"/>
</dbReference>
<dbReference type="InterPro" id="IPR013815">
    <property type="entry name" value="ATP_grasp_subdomain_1"/>
</dbReference>
<proteinExistence type="inferred from homology"/>
<dbReference type="InterPro" id="IPR011761">
    <property type="entry name" value="ATP-grasp"/>
</dbReference>
<dbReference type="InterPro" id="IPR016185">
    <property type="entry name" value="PreATP-grasp_dom_sf"/>
</dbReference>
<evidence type="ECO:0000313" key="16">
    <source>
        <dbReference type="Proteomes" id="UP001208567"/>
    </source>
</evidence>
<dbReference type="PIRSF" id="PIRSF039102">
    <property type="entry name" value="Ddl/VanB"/>
    <property type="match status" value="1"/>
</dbReference>
<dbReference type="EMBL" id="BRXR01000001">
    <property type="protein sequence ID" value="GLC30935.1"/>
    <property type="molecule type" value="Genomic_DNA"/>
</dbReference>
<keyword evidence="10 12" id="KW-0573">Peptidoglycan synthesis</keyword>
<evidence type="ECO:0000313" key="15">
    <source>
        <dbReference type="EMBL" id="GLC30935.1"/>
    </source>
</evidence>
<comment type="subcellular location">
    <subcellularLocation>
        <location evidence="1 12">Cytoplasm</location>
    </subcellularLocation>
</comment>
<accession>A0ABQ5N6Z9</accession>
<dbReference type="Gene3D" id="3.30.1490.20">
    <property type="entry name" value="ATP-grasp fold, A domain"/>
    <property type="match status" value="1"/>
</dbReference>
<feature type="domain" description="ATP-grasp" evidence="14">
    <location>
        <begin position="101"/>
        <end position="295"/>
    </location>
</feature>
<keyword evidence="4 12" id="KW-0436">Ligase</keyword>
<dbReference type="InterPro" id="IPR005905">
    <property type="entry name" value="D_ala_D_ala"/>
</dbReference>
<keyword evidence="3 12" id="KW-0963">Cytoplasm</keyword>
<dbReference type="InterPro" id="IPR011127">
    <property type="entry name" value="Dala_Dala_lig_N"/>
</dbReference>
<comment type="caution">
    <text evidence="15">The sequence shown here is derived from an EMBL/GenBank/DDBJ whole genome shotgun (WGS) entry which is preliminary data.</text>
</comment>
<dbReference type="PANTHER" id="PTHR23132">
    <property type="entry name" value="D-ALANINE--D-ALANINE LIGASE"/>
    <property type="match status" value="1"/>
</dbReference>
<evidence type="ECO:0000256" key="2">
    <source>
        <dbReference type="ARBA" id="ARBA00010871"/>
    </source>
</evidence>
<dbReference type="InterPro" id="IPR000291">
    <property type="entry name" value="D-Ala_lig_Van_CS"/>
</dbReference>
<evidence type="ECO:0000256" key="13">
    <source>
        <dbReference type="PROSITE-ProRule" id="PRU00409"/>
    </source>
</evidence>
<dbReference type="Pfam" id="PF01820">
    <property type="entry name" value="Dala_Dala_lig_N"/>
    <property type="match status" value="2"/>
</dbReference>
<gene>
    <name evidence="15" type="primary">ddl_2</name>
    <name evidence="12" type="synonym">ddl</name>
    <name evidence="15" type="ORF">bsdE14_23450</name>
</gene>
<dbReference type="NCBIfam" id="NF002378">
    <property type="entry name" value="PRK01372.1"/>
    <property type="match status" value="1"/>
</dbReference>
<keyword evidence="11 12" id="KW-0961">Cell wall biogenesis/degradation</keyword>
<evidence type="ECO:0000256" key="12">
    <source>
        <dbReference type="HAMAP-Rule" id="MF_00047"/>
    </source>
</evidence>
<dbReference type="NCBIfam" id="TIGR01205">
    <property type="entry name" value="D_ala_D_alaTIGR"/>
    <property type="match status" value="1"/>
</dbReference>
<keyword evidence="16" id="KW-1185">Reference proteome</keyword>
<comment type="catalytic activity">
    <reaction evidence="12">
        <text>2 D-alanine + ATP = D-alanyl-D-alanine + ADP + phosphate + H(+)</text>
        <dbReference type="Rhea" id="RHEA:11224"/>
        <dbReference type="ChEBI" id="CHEBI:15378"/>
        <dbReference type="ChEBI" id="CHEBI:30616"/>
        <dbReference type="ChEBI" id="CHEBI:43474"/>
        <dbReference type="ChEBI" id="CHEBI:57416"/>
        <dbReference type="ChEBI" id="CHEBI:57822"/>
        <dbReference type="ChEBI" id="CHEBI:456216"/>
        <dbReference type="EC" id="6.3.2.4"/>
    </reaction>
</comment>
<evidence type="ECO:0000256" key="4">
    <source>
        <dbReference type="ARBA" id="ARBA00022598"/>
    </source>
</evidence>
<evidence type="ECO:0000259" key="14">
    <source>
        <dbReference type="PROSITE" id="PS50975"/>
    </source>
</evidence>
<evidence type="ECO:0000256" key="9">
    <source>
        <dbReference type="ARBA" id="ARBA00022960"/>
    </source>
</evidence>
<comment type="function">
    <text evidence="12">Cell wall formation.</text>
</comment>
<evidence type="ECO:0000256" key="10">
    <source>
        <dbReference type="ARBA" id="ARBA00022984"/>
    </source>
</evidence>
<evidence type="ECO:0000256" key="5">
    <source>
        <dbReference type="ARBA" id="ARBA00022723"/>
    </source>
</evidence>
<evidence type="ECO:0000256" key="11">
    <source>
        <dbReference type="ARBA" id="ARBA00023316"/>
    </source>
</evidence>
<organism evidence="15 16">
    <name type="scientific">Clostridium omnivorum</name>
    <dbReference type="NCBI Taxonomy" id="1604902"/>
    <lineage>
        <taxon>Bacteria</taxon>
        <taxon>Bacillati</taxon>
        <taxon>Bacillota</taxon>
        <taxon>Clostridia</taxon>
        <taxon>Eubacteriales</taxon>
        <taxon>Clostridiaceae</taxon>
        <taxon>Clostridium</taxon>
    </lineage>
</organism>